<proteinExistence type="predicted"/>
<dbReference type="Gene3D" id="1.10.10.60">
    <property type="entry name" value="Homeodomain-like"/>
    <property type="match status" value="1"/>
</dbReference>
<dbReference type="EMBL" id="ACZI02000001">
    <property type="protein sequence ID" value="EFV13590.1"/>
    <property type="molecule type" value="Genomic_DNA"/>
</dbReference>
<dbReference type="HOGENOM" id="CLU_027402_33_0_11"/>
<dbReference type="Pfam" id="PF01527">
    <property type="entry name" value="HTH_Tnp_1"/>
    <property type="match status" value="1"/>
</dbReference>
<feature type="coiled-coil region" evidence="1">
    <location>
        <begin position="56"/>
        <end position="83"/>
    </location>
</feature>
<dbReference type="InterPro" id="IPR002514">
    <property type="entry name" value="Transposase_8"/>
</dbReference>
<comment type="caution">
    <text evidence="2">The sequence shown here is derived from an EMBL/GenBank/DDBJ whole genome shotgun (WGS) entry which is preliminary data.</text>
</comment>
<dbReference type="GO" id="GO:0006313">
    <property type="term" value="P:DNA transposition"/>
    <property type="evidence" value="ECO:0007669"/>
    <property type="project" value="InterPro"/>
</dbReference>
<dbReference type="GO" id="GO:0003677">
    <property type="term" value="F:DNA binding"/>
    <property type="evidence" value="ECO:0007669"/>
    <property type="project" value="InterPro"/>
</dbReference>
<protein>
    <recommendedName>
        <fullName evidence="4">Transposase</fullName>
    </recommendedName>
</protein>
<dbReference type="GO" id="GO:0004803">
    <property type="term" value="F:transposase activity"/>
    <property type="evidence" value="ECO:0007669"/>
    <property type="project" value="InterPro"/>
</dbReference>
<keyword evidence="3" id="KW-1185">Reference proteome</keyword>
<gene>
    <name evidence="2" type="ORF">HMPREF9336_01567</name>
</gene>
<dbReference type="InterPro" id="IPR009057">
    <property type="entry name" value="Homeodomain-like_sf"/>
</dbReference>
<dbReference type="eggNOG" id="COG2963">
    <property type="taxonomic scope" value="Bacteria"/>
</dbReference>
<organism evidence="2 3">
    <name type="scientific">Segniliparus rugosus (strain ATCC BAA-974 / DSM 45345 / CCUG 50838 / CIP 108380 / JCM 13579 / CDC 945)</name>
    <dbReference type="NCBI Taxonomy" id="679197"/>
    <lineage>
        <taxon>Bacteria</taxon>
        <taxon>Bacillati</taxon>
        <taxon>Actinomycetota</taxon>
        <taxon>Actinomycetes</taxon>
        <taxon>Mycobacteriales</taxon>
        <taxon>Segniliparaceae</taxon>
        <taxon>Segniliparus</taxon>
    </lineage>
</organism>
<evidence type="ECO:0000256" key="1">
    <source>
        <dbReference type="SAM" id="Coils"/>
    </source>
</evidence>
<dbReference type="Proteomes" id="UP000004816">
    <property type="component" value="Unassembled WGS sequence"/>
</dbReference>
<evidence type="ECO:0000313" key="2">
    <source>
        <dbReference type="EMBL" id="EFV13590.1"/>
    </source>
</evidence>
<name>E5XPZ5_SEGRC</name>
<sequence length="95" mass="10815">MPEAYPEEFRRRAVELVRSGGQLFARIAKDLGVHESTLGNWAGCADVDEGRREGVSSQERKELVELRRRNRVLETENEILRKASAYFAGENVLPK</sequence>
<dbReference type="SUPFAM" id="SSF46689">
    <property type="entry name" value="Homeodomain-like"/>
    <property type="match status" value="1"/>
</dbReference>
<accession>E5XPZ5</accession>
<reference evidence="2 3" key="1">
    <citation type="journal article" date="2011" name="Stand. Genomic Sci.">
        <title>High quality draft genome sequence of Segniliparus rugosus CDC 945(T)= (ATCC BAA-974(T)).</title>
        <authorList>
            <person name="Earl A.M."/>
            <person name="Desjardins C.A."/>
            <person name="Fitzgerald M.G."/>
            <person name="Arachchi H.M."/>
            <person name="Zeng Q."/>
            <person name="Mehta T."/>
            <person name="Griggs A."/>
            <person name="Birren B.W."/>
            <person name="Toney N.C."/>
            <person name="Carr J."/>
            <person name="Posey J."/>
            <person name="Butler W.R."/>
        </authorList>
    </citation>
    <scope>NUCLEOTIDE SEQUENCE [LARGE SCALE GENOMIC DNA]</scope>
    <source>
        <strain evidence="3">ATCC BAA-974 / DSM 45345 / CCUG 50838 / CIP 108380 / JCM 13579 / CDC 945</strain>
    </source>
</reference>
<dbReference type="AlphaFoldDB" id="E5XPZ5"/>
<evidence type="ECO:0008006" key="4">
    <source>
        <dbReference type="Google" id="ProtNLM"/>
    </source>
</evidence>
<keyword evidence="1" id="KW-0175">Coiled coil</keyword>
<evidence type="ECO:0000313" key="3">
    <source>
        <dbReference type="Proteomes" id="UP000004816"/>
    </source>
</evidence>
<dbReference type="STRING" id="679197.HMPREF9336_01567"/>